<proteinExistence type="predicted"/>
<name>X0Z9W4_9ZZZZ</name>
<keyword evidence="2" id="KW-0812">Transmembrane</keyword>
<protein>
    <submittedName>
        <fullName evidence="3">Uncharacterized protein</fullName>
    </submittedName>
</protein>
<dbReference type="EMBL" id="BART01002686">
    <property type="protein sequence ID" value="GAG66190.1"/>
    <property type="molecule type" value="Genomic_DNA"/>
</dbReference>
<sequence length="184" mass="18841">MPDLWVLLPVAVSAAVILLLYTIPPPWVKKYLSALDRIDFEAITSPKHLGETIRHAYPPEDIAGMVDAVVTSQRPAVAQFIADEGIPMLAAIGSSEVAKAARGGKSSLASAVGNLGGGAAGLQGLAALVAKPGKSSGIGDMMQYLPLLKEFMGNRQPTNGGAPGAPSPPQQSPSVGNIHTGGKI</sequence>
<evidence type="ECO:0000313" key="3">
    <source>
        <dbReference type="EMBL" id="GAG66190.1"/>
    </source>
</evidence>
<gene>
    <name evidence="3" type="ORF">S01H4_07997</name>
</gene>
<keyword evidence="2" id="KW-0472">Membrane</keyword>
<accession>X0Z9W4</accession>
<organism evidence="3">
    <name type="scientific">marine sediment metagenome</name>
    <dbReference type="NCBI Taxonomy" id="412755"/>
    <lineage>
        <taxon>unclassified sequences</taxon>
        <taxon>metagenomes</taxon>
        <taxon>ecological metagenomes</taxon>
    </lineage>
</organism>
<dbReference type="AlphaFoldDB" id="X0Z9W4"/>
<comment type="caution">
    <text evidence="3">The sequence shown here is derived from an EMBL/GenBank/DDBJ whole genome shotgun (WGS) entry which is preliminary data.</text>
</comment>
<evidence type="ECO:0000256" key="1">
    <source>
        <dbReference type="SAM" id="MobiDB-lite"/>
    </source>
</evidence>
<feature type="region of interest" description="Disordered" evidence="1">
    <location>
        <begin position="152"/>
        <end position="184"/>
    </location>
</feature>
<feature type="transmembrane region" description="Helical" evidence="2">
    <location>
        <begin position="6"/>
        <end position="23"/>
    </location>
</feature>
<keyword evidence="2" id="KW-1133">Transmembrane helix</keyword>
<reference evidence="3" key="1">
    <citation type="journal article" date="2014" name="Front. Microbiol.">
        <title>High frequency of phylogenetically diverse reductive dehalogenase-homologous genes in deep subseafloor sedimentary metagenomes.</title>
        <authorList>
            <person name="Kawai M."/>
            <person name="Futagami T."/>
            <person name="Toyoda A."/>
            <person name="Takaki Y."/>
            <person name="Nishi S."/>
            <person name="Hori S."/>
            <person name="Arai W."/>
            <person name="Tsubouchi T."/>
            <person name="Morono Y."/>
            <person name="Uchiyama I."/>
            <person name="Ito T."/>
            <person name="Fujiyama A."/>
            <person name="Inagaki F."/>
            <person name="Takami H."/>
        </authorList>
    </citation>
    <scope>NUCLEOTIDE SEQUENCE</scope>
    <source>
        <strain evidence="3">Expedition CK06-06</strain>
    </source>
</reference>
<evidence type="ECO:0000256" key="2">
    <source>
        <dbReference type="SAM" id="Phobius"/>
    </source>
</evidence>